<dbReference type="Proteomes" id="UP000004995">
    <property type="component" value="Unassembled WGS sequence"/>
</dbReference>
<evidence type="ECO:0000313" key="1">
    <source>
        <dbReference type="EnsemblPlants" id="KQK98448"/>
    </source>
</evidence>
<protein>
    <submittedName>
        <fullName evidence="1">Uncharacterized protein</fullName>
    </submittedName>
</protein>
<name>K3YFG4_SETIT</name>
<dbReference type="HOGENOM" id="CLU_3336503_0_0_1"/>
<sequence length="38" mass="4272">MWGSDRATATEGALHVYFLSFYRLCCRVLDASPIHRGA</sequence>
<dbReference type="EnsemblPlants" id="KQK98448">
    <property type="protein sequence ID" value="KQK98448"/>
    <property type="gene ID" value="SETIT_012982mg"/>
</dbReference>
<accession>K3YFG4</accession>
<proteinExistence type="predicted"/>
<reference evidence="1" key="2">
    <citation type="submission" date="2018-08" db="UniProtKB">
        <authorList>
            <consortium name="EnsemblPlants"/>
        </authorList>
    </citation>
    <scope>IDENTIFICATION</scope>
    <source>
        <strain evidence="1">Yugu1</strain>
    </source>
</reference>
<dbReference type="InParanoid" id="K3YFG4"/>
<reference evidence="2" key="1">
    <citation type="journal article" date="2012" name="Nat. Biotechnol.">
        <title>Reference genome sequence of the model plant Setaria.</title>
        <authorList>
            <person name="Bennetzen J.L."/>
            <person name="Schmutz J."/>
            <person name="Wang H."/>
            <person name="Percifield R."/>
            <person name="Hawkins J."/>
            <person name="Pontaroli A.C."/>
            <person name="Estep M."/>
            <person name="Feng L."/>
            <person name="Vaughn J.N."/>
            <person name="Grimwood J."/>
            <person name="Jenkins J."/>
            <person name="Barry K."/>
            <person name="Lindquist E."/>
            <person name="Hellsten U."/>
            <person name="Deshpande S."/>
            <person name="Wang X."/>
            <person name="Wu X."/>
            <person name="Mitros T."/>
            <person name="Triplett J."/>
            <person name="Yang X."/>
            <person name="Ye C.Y."/>
            <person name="Mauro-Herrera M."/>
            <person name="Wang L."/>
            <person name="Li P."/>
            <person name="Sharma M."/>
            <person name="Sharma R."/>
            <person name="Ronald P.C."/>
            <person name="Panaud O."/>
            <person name="Kellogg E.A."/>
            <person name="Brutnell T.P."/>
            <person name="Doust A.N."/>
            <person name="Tuskan G.A."/>
            <person name="Rokhsar D."/>
            <person name="Devos K.M."/>
        </authorList>
    </citation>
    <scope>NUCLEOTIDE SEQUENCE [LARGE SCALE GENOMIC DNA]</scope>
    <source>
        <strain evidence="2">cv. Yugu1</strain>
    </source>
</reference>
<organism evidence="1 2">
    <name type="scientific">Setaria italica</name>
    <name type="common">Foxtail millet</name>
    <name type="synonym">Panicum italicum</name>
    <dbReference type="NCBI Taxonomy" id="4555"/>
    <lineage>
        <taxon>Eukaryota</taxon>
        <taxon>Viridiplantae</taxon>
        <taxon>Streptophyta</taxon>
        <taxon>Embryophyta</taxon>
        <taxon>Tracheophyta</taxon>
        <taxon>Spermatophyta</taxon>
        <taxon>Magnoliopsida</taxon>
        <taxon>Liliopsida</taxon>
        <taxon>Poales</taxon>
        <taxon>Poaceae</taxon>
        <taxon>PACMAD clade</taxon>
        <taxon>Panicoideae</taxon>
        <taxon>Panicodae</taxon>
        <taxon>Paniceae</taxon>
        <taxon>Cenchrinae</taxon>
        <taxon>Setaria</taxon>
    </lineage>
</organism>
<dbReference type="AlphaFoldDB" id="K3YFG4"/>
<keyword evidence="2" id="KW-1185">Reference proteome</keyword>
<evidence type="ECO:0000313" key="2">
    <source>
        <dbReference type="Proteomes" id="UP000004995"/>
    </source>
</evidence>
<dbReference type="Gramene" id="KQK98448">
    <property type="protein sequence ID" value="KQK98448"/>
    <property type="gene ID" value="SETIT_012982mg"/>
</dbReference>
<dbReference type="EMBL" id="AGNK02004467">
    <property type="status" value="NOT_ANNOTATED_CDS"/>
    <property type="molecule type" value="Genomic_DNA"/>
</dbReference>